<evidence type="ECO:0000256" key="1">
    <source>
        <dbReference type="SAM" id="SignalP"/>
    </source>
</evidence>
<keyword evidence="1" id="KW-0732">Signal</keyword>
<accession>A0ABS0A0U4</accession>
<evidence type="ECO:0000313" key="2">
    <source>
        <dbReference type="EMBL" id="MBF4982964.1"/>
    </source>
</evidence>
<feature type="signal peptide" evidence="1">
    <location>
        <begin position="1"/>
        <end position="21"/>
    </location>
</feature>
<dbReference type="EMBL" id="JADKYU010000048">
    <property type="protein sequence ID" value="MBF4982964.1"/>
    <property type="molecule type" value="Genomic_DNA"/>
</dbReference>
<keyword evidence="3" id="KW-1185">Reference proteome</keyword>
<evidence type="ECO:0000313" key="3">
    <source>
        <dbReference type="Proteomes" id="UP001194729"/>
    </source>
</evidence>
<feature type="chain" id="PRO_5047210406" description="Lipoprotein" evidence="1">
    <location>
        <begin position="22"/>
        <end position="180"/>
    </location>
</feature>
<reference evidence="2 3" key="1">
    <citation type="submission" date="2020-11" db="EMBL/GenBank/DDBJ databases">
        <title>P. mediterranea TC4 genome.</title>
        <authorList>
            <person name="Molmeret M."/>
        </authorList>
    </citation>
    <scope>NUCLEOTIDE SEQUENCE [LARGE SCALE GENOMIC DNA]</scope>
    <source>
        <strain evidence="2 3">TC4</strain>
    </source>
</reference>
<organism evidence="2 3">
    <name type="scientific">Nonlabens mediterrranea</name>
    <dbReference type="NCBI Taxonomy" id="1419947"/>
    <lineage>
        <taxon>Bacteria</taxon>
        <taxon>Pseudomonadati</taxon>
        <taxon>Bacteroidota</taxon>
        <taxon>Flavobacteriia</taxon>
        <taxon>Flavobacteriales</taxon>
        <taxon>Flavobacteriaceae</taxon>
        <taxon>Nonlabens</taxon>
    </lineage>
</organism>
<dbReference type="Proteomes" id="UP001194729">
    <property type="component" value="Unassembled WGS sequence"/>
</dbReference>
<comment type="caution">
    <text evidence="2">The sequence shown here is derived from an EMBL/GenBank/DDBJ whole genome shotgun (WGS) entry which is preliminary data.</text>
</comment>
<name>A0ABS0A0U4_9FLAO</name>
<sequence>MKLLNMCLCAMLLLCTISCENDDSPECQGIDCLPPITQTGAGTFGCLVNGEPYFAFGGVNAQYQLVNGSYNLLIGFDRDVGFPESISIIGNGQINENGQYILGDPTNEILFGNIVFSYNEQSLEFNENTTSNLHLGTTTITKLDETNQIISGTFEFEILNLENNQVYQITEGRFDSFYTN</sequence>
<evidence type="ECO:0008006" key="4">
    <source>
        <dbReference type="Google" id="ProtNLM"/>
    </source>
</evidence>
<proteinExistence type="predicted"/>
<gene>
    <name evidence="2" type="ORF">FNJ87_00960</name>
</gene>
<protein>
    <recommendedName>
        <fullName evidence="4">Lipoprotein</fullName>
    </recommendedName>
</protein>